<dbReference type="EMBL" id="LNQE01001633">
    <property type="protein sequence ID" value="KUG14668.1"/>
    <property type="molecule type" value="Genomic_DNA"/>
</dbReference>
<evidence type="ECO:0000313" key="1">
    <source>
        <dbReference type="EMBL" id="KUG14668.1"/>
    </source>
</evidence>
<organism evidence="1">
    <name type="scientific">hydrocarbon metagenome</name>
    <dbReference type="NCBI Taxonomy" id="938273"/>
    <lineage>
        <taxon>unclassified sequences</taxon>
        <taxon>metagenomes</taxon>
        <taxon>ecological metagenomes</taxon>
    </lineage>
</organism>
<sequence>MEVRGRSGLAWVPLGSGCWYRFRKEEGRSSGAVIFIAWSGGEGRYDPASLSRVT</sequence>
<reference evidence="1" key="1">
    <citation type="journal article" date="2015" name="Proc. Natl. Acad. Sci. U.S.A.">
        <title>Networks of energetic and metabolic interactions define dynamics in microbial communities.</title>
        <authorList>
            <person name="Embree M."/>
            <person name="Liu J.K."/>
            <person name="Al-Bassam M.M."/>
            <person name="Zengler K."/>
        </authorList>
    </citation>
    <scope>NUCLEOTIDE SEQUENCE</scope>
</reference>
<accession>A0A0W8F1E8</accession>
<dbReference type="PROSITE" id="PS51257">
    <property type="entry name" value="PROKAR_LIPOPROTEIN"/>
    <property type="match status" value="1"/>
</dbReference>
<proteinExistence type="predicted"/>
<gene>
    <name evidence="1" type="ORF">ASZ90_015697</name>
</gene>
<name>A0A0W8F1E8_9ZZZZ</name>
<dbReference type="AlphaFoldDB" id="A0A0W8F1E8"/>
<comment type="caution">
    <text evidence="1">The sequence shown here is derived from an EMBL/GenBank/DDBJ whole genome shotgun (WGS) entry which is preliminary data.</text>
</comment>
<protein>
    <submittedName>
        <fullName evidence="1">Uncharacterized protein</fullName>
    </submittedName>
</protein>